<dbReference type="InterPro" id="IPR000182">
    <property type="entry name" value="GNAT_dom"/>
</dbReference>
<dbReference type="InterPro" id="IPR006464">
    <property type="entry name" value="AcTrfase_RimI/Ard1"/>
</dbReference>
<dbReference type="Pfam" id="PF00583">
    <property type="entry name" value="Acetyltransf_1"/>
    <property type="match status" value="1"/>
</dbReference>
<dbReference type="SUPFAM" id="SSF55729">
    <property type="entry name" value="Acyl-CoA N-acyltransferases (Nat)"/>
    <property type="match status" value="1"/>
</dbReference>
<name>A0A3Q8XMA3_9HYPH</name>
<dbReference type="OrthoDB" id="9804026at2"/>
<protein>
    <submittedName>
        <fullName evidence="6">Ribosomal-protein-alanine N-acetyltransferase</fullName>
    </submittedName>
</protein>
<dbReference type="PANTHER" id="PTHR43420">
    <property type="entry name" value="ACETYLTRANSFERASE"/>
    <property type="match status" value="1"/>
</dbReference>
<keyword evidence="7" id="KW-1185">Reference proteome</keyword>
<feature type="domain" description="N-acetyltransferase" evidence="5">
    <location>
        <begin position="12"/>
        <end position="163"/>
    </location>
</feature>
<dbReference type="RefSeq" id="WP_126006524.1">
    <property type="nucleotide sequence ID" value="NZ_CP032509.1"/>
</dbReference>
<dbReference type="InterPro" id="IPR050680">
    <property type="entry name" value="YpeA/RimI_acetyltransf"/>
</dbReference>
<dbReference type="EMBL" id="CP032509">
    <property type="protein sequence ID" value="AZN69903.1"/>
    <property type="molecule type" value="Genomic_DNA"/>
</dbReference>
<evidence type="ECO:0000313" key="6">
    <source>
        <dbReference type="EMBL" id="AZN69903.1"/>
    </source>
</evidence>
<evidence type="ECO:0000256" key="4">
    <source>
        <dbReference type="ARBA" id="ARBA00023315"/>
    </source>
</evidence>
<evidence type="ECO:0000256" key="1">
    <source>
        <dbReference type="ARBA" id="ARBA00005395"/>
    </source>
</evidence>
<organism evidence="6 7">
    <name type="scientific">Georhizobium profundi</name>
    <dbReference type="NCBI Taxonomy" id="2341112"/>
    <lineage>
        <taxon>Bacteria</taxon>
        <taxon>Pseudomonadati</taxon>
        <taxon>Pseudomonadota</taxon>
        <taxon>Alphaproteobacteria</taxon>
        <taxon>Hyphomicrobiales</taxon>
        <taxon>Rhizobiaceae</taxon>
        <taxon>Georhizobium</taxon>
    </lineage>
</organism>
<evidence type="ECO:0000313" key="7">
    <source>
        <dbReference type="Proteomes" id="UP000268192"/>
    </source>
</evidence>
<dbReference type="PROSITE" id="PS51186">
    <property type="entry name" value="GNAT"/>
    <property type="match status" value="1"/>
</dbReference>
<dbReference type="GO" id="GO:0008080">
    <property type="term" value="F:N-acetyltransferase activity"/>
    <property type="evidence" value="ECO:0007669"/>
    <property type="project" value="InterPro"/>
</dbReference>
<gene>
    <name evidence="6" type="primary">rimI</name>
    <name evidence="6" type="ORF">D5400_00235</name>
</gene>
<dbReference type="CDD" id="cd04301">
    <property type="entry name" value="NAT_SF"/>
    <property type="match status" value="1"/>
</dbReference>
<dbReference type="Proteomes" id="UP000268192">
    <property type="component" value="Chromosome"/>
</dbReference>
<dbReference type="Gene3D" id="3.40.630.30">
    <property type="match status" value="1"/>
</dbReference>
<keyword evidence="4" id="KW-0012">Acyltransferase</keyword>
<evidence type="ECO:0000259" key="5">
    <source>
        <dbReference type="PROSITE" id="PS51186"/>
    </source>
</evidence>
<evidence type="ECO:0000256" key="2">
    <source>
        <dbReference type="ARBA" id="ARBA00022490"/>
    </source>
</evidence>
<comment type="similarity">
    <text evidence="1">Belongs to the acetyltransferase family. RimI subfamily.</text>
</comment>
<dbReference type="KEGG" id="abaw:D5400_00235"/>
<keyword evidence="2" id="KW-0963">Cytoplasm</keyword>
<dbReference type="NCBIfam" id="TIGR01575">
    <property type="entry name" value="rimI"/>
    <property type="match status" value="1"/>
</dbReference>
<sequence>MIGGFFTRTADVEVVPMEQADCDRAAELHGASFSRPWSAEEIDVLLTQTNVYGFVARQSPTGRGSFAGFILLRTAADEAEVLTIAVREKFRSQGIGWRLMLAGIRQMRQEGVASIFLEVDAANLPALALYRRLGFVQVGEREAYYKAADGQRTTALVMRLDLI</sequence>
<dbReference type="PANTHER" id="PTHR43420:SF44">
    <property type="entry name" value="ACETYLTRANSFERASE YPEA"/>
    <property type="match status" value="1"/>
</dbReference>
<dbReference type="AlphaFoldDB" id="A0A3Q8XMA3"/>
<accession>A0A3Q8XMA3</accession>
<dbReference type="InterPro" id="IPR016181">
    <property type="entry name" value="Acyl_CoA_acyltransferase"/>
</dbReference>
<reference evidence="6 7" key="1">
    <citation type="submission" date="2018-09" db="EMBL/GenBank/DDBJ databases">
        <title>Marinorhizobium profundi gen. nov., sp. nov., isolated from a deep-sea sediment sample from the New Britain Trench and proposal of Marinorhizobiaceae fam. nov. in the order Rhizobiales of the class Alphaproteobacteria.</title>
        <authorList>
            <person name="Cao J."/>
        </authorList>
    </citation>
    <scope>NUCLEOTIDE SEQUENCE [LARGE SCALE GENOMIC DNA]</scope>
    <source>
        <strain evidence="6 7">WS11</strain>
    </source>
</reference>
<keyword evidence="3 6" id="KW-0808">Transferase</keyword>
<proteinExistence type="inferred from homology"/>
<evidence type="ECO:0000256" key="3">
    <source>
        <dbReference type="ARBA" id="ARBA00022679"/>
    </source>
</evidence>